<dbReference type="InterPro" id="IPR001096">
    <property type="entry name" value="Peptidase_C13"/>
</dbReference>
<dbReference type="Gene3D" id="1.10.132.130">
    <property type="match status" value="1"/>
</dbReference>
<dbReference type="PANTHER" id="PTHR12000:SF50">
    <property type="entry name" value="VACUOLAR-PROCESSING ENZYME GAMMA-ISOZYME"/>
    <property type="match status" value="1"/>
</dbReference>
<dbReference type="Proteomes" id="UP000652761">
    <property type="component" value="Unassembled WGS sequence"/>
</dbReference>
<sequence length="133" mass="14594">MKSEEGSARKLDAQKQLLEALAHRLHVDDTSMELIGTILFGSENGRETVRAVRAAGKPLVDDWGCLRRTVRIFEKYCGPLKQYGMKHTRAFANICNAGISKRVISAAVSQACVRFPTNPRSTLAKGFGPFGTV</sequence>
<evidence type="ECO:0000313" key="3">
    <source>
        <dbReference type="EMBL" id="MQL80220.1"/>
    </source>
</evidence>
<dbReference type="GO" id="GO:0051603">
    <property type="term" value="P:proteolysis involved in protein catabolic process"/>
    <property type="evidence" value="ECO:0007669"/>
    <property type="project" value="TreeGrafter"/>
</dbReference>
<dbReference type="GO" id="GO:0006624">
    <property type="term" value="P:vacuolar protein processing"/>
    <property type="evidence" value="ECO:0007669"/>
    <property type="project" value="TreeGrafter"/>
</dbReference>
<dbReference type="AlphaFoldDB" id="A0A843UE73"/>
<keyword evidence="4" id="KW-1185">Reference proteome</keyword>
<dbReference type="InterPro" id="IPR046427">
    <property type="entry name" value="Legumain_prodom_sf"/>
</dbReference>
<evidence type="ECO:0000259" key="2">
    <source>
        <dbReference type="Pfam" id="PF20985"/>
    </source>
</evidence>
<comment type="similarity">
    <text evidence="1">Belongs to the peptidase C13 family.</text>
</comment>
<name>A0A843UE73_COLES</name>
<organism evidence="3 4">
    <name type="scientific">Colocasia esculenta</name>
    <name type="common">Wild taro</name>
    <name type="synonym">Arum esculentum</name>
    <dbReference type="NCBI Taxonomy" id="4460"/>
    <lineage>
        <taxon>Eukaryota</taxon>
        <taxon>Viridiplantae</taxon>
        <taxon>Streptophyta</taxon>
        <taxon>Embryophyta</taxon>
        <taxon>Tracheophyta</taxon>
        <taxon>Spermatophyta</taxon>
        <taxon>Magnoliopsida</taxon>
        <taxon>Liliopsida</taxon>
        <taxon>Araceae</taxon>
        <taxon>Aroideae</taxon>
        <taxon>Colocasieae</taxon>
        <taxon>Colocasia</taxon>
    </lineage>
</organism>
<dbReference type="EMBL" id="NMUH01000496">
    <property type="protein sequence ID" value="MQL80220.1"/>
    <property type="molecule type" value="Genomic_DNA"/>
</dbReference>
<protein>
    <recommendedName>
        <fullName evidence="2">Legumain prodomain domain-containing protein</fullName>
    </recommendedName>
</protein>
<proteinExistence type="inferred from homology"/>
<reference evidence="3" key="1">
    <citation type="submission" date="2017-07" db="EMBL/GenBank/DDBJ databases">
        <title>Taro Niue Genome Assembly and Annotation.</title>
        <authorList>
            <person name="Atibalentja N."/>
            <person name="Keating K."/>
            <person name="Fields C.J."/>
        </authorList>
    </citation>
    <scope>NUCLEOTIDE SEQUENCE</scope>
    <source>
        <strain evidence="3">Niue_2</strain>
        <tissue evidence="3">Leaf</tissue>
    </source>
</reference>
<dbReference type="OrthoDB" id="751760at2759"/>
<evidence type="ECO:0000313" key="4">
    <source>
        <dbReference type="Proteomes" id="UP000652761"/>
    </source>
</evidence>
<dbReference type="PANTHER" id="PTHR12000">
    <property type="entry name" value="HEMOGLOBINASE FAMILY MEMBER"/>
    <property type="match status" value="1"/>
</dbReference>
<dbReference type="FunFam" id="1.10.132.130:FF:000001">
    <property type="entry name" value="Vacuolar-processing enzyme beta-isozyme"/>
    <property type="match status" value="1"/>
</dbReference>
<evidence type="ECO:0000256" key="1">
    <source>
        <dbReference type="ARBA" id="ARBA00009941"/>
    </source>
</evidence>
<dbReference type="GO" id="GO:0004197">
    <property type="term" value="F:cysteine-type endopeptidase activity"/>
    <property type="evidence" value="ECO:0007669"/>
    <property type="project" value="TreeGrafter"/>
</dbReference>
<dbReference type="Pfam" id="PF20985">
    <property type="entry name" value="Legum_prodom"/>
    <property type="match status" value="1"/>
</dbReference>
<comment type="caution">
    <text evidence="3">The sequence shown here is derived from an EMBL/GenBank/DDBJ whole genome shotgun (WGS) entry which is preliminary data.</text>
</comment>
<feature type="domain" description="Legumain prodomain" evidence="2">
    <location>
        <begin position="15"/>
        <end position="112"/>
    </location>
</feature>
<accession>A0A843UE73</accession>
<dbReference type="GO" id="GO:0005773">
    <property type="term" value="C:vacuole"/>
    <property type="evidence" value="ECO:0007669"/>
    <property type="project" value="GOC"/>
</dbReference>
<dbReference type="CDD" id="cd21115">
    <property type="entry name" value="legumain_C"/>
    <property type="match status" value="1"/>
</dbReference>
<gene>
    <name evidence="3" type="ORF">Taro_012671</name>
</gene>
<dbReference type="InterPro" id="IPR048501">
    <property type="entry name" value="Legum_prodom"/>
</dbReference>